<dbReference type="SUPFAM" id="SSF51064">
    <property type="entry name" value="Head domain of nucleotide exchange factor GrpE"/>
    <property type="match status" value="1"/>
</dbReference>
<evidence type="ECO:0000313" key="9">
    <source>
        <dbReference type="Proteomes" id="UP001059836"/>
    </source>
</evidence>
<dbReference type="HAMAP" id="MF_01151">
    <property type="entry name" value="GrpE"/>
    <property type="match status" value="1"/>
</dbReference>
<evidence type="ECO:0000313" key="8">
    <source>
        <dbReference type="EMBL" id="QHN37697.1"/>
    </source>
</evidence>
<dbReference type="Gene3D" id="3.90.20.20">
    <property type="match status" value="1"/>
</dbReference>
<comment type="subunit">
    <text evidence="3">Homodimer.</text>
</comment>
<sequence length="218" mass="23230">MSDEPIQPDEPITVSDRRRIDPDTGQVRPGAADEERAGQPRQGQDGTSSEQDEPQLATAAPDAAAQVAAEQVAELTAALQRERAQFANFKRRSAEEKQGSVAYGKRVLAEKLLPILDDLDRARAHGDLAEGPLKSVADKLLGVLTAEELVPFGTSGDPFDPELHEAVQNDGDGTNPVLGDVYRCGYRFGDKVIRTAMVTVTDAPAAPAEAATDTRGAE</sequence>
<dbReference type="InterPro" id="IPR000740">
    <property type="entry name" value="GrpE"/>
</dbReference>
<evidence type="ECO:0000256" key="3">
    <source>
        <dbReference type="HAMAP-Rule" id="MF_01151"/>
    </source>
</evidence>
<comment type="function">
    <text evidence="3 4">Participates actively in the response to hyperosmotic and heat shock by preventing the aggregation of stress-denatured proteins, in association with DnaK and GrpE. It is the nucleotide exchange factor for DnaK and may function as a thermosensor. Unfolded proteins bind initially to DnaJ; upon interaction with the DnaJ-bound protein, DnaK hydrolyzes its bound ATP, resulting in the formation of a stable complex. GrpE releases ADP from DnaK; ATP binding to DnaK triggers the release of the substrate protein, thus completing the reaction cycle. Several rounds of ATP-dependent interactions between DnaJ, DnaK and GrpE are required for fully efficient folding.</text>
</comment>
<feature type="coiled-coil region" evidence="6">
    <location>
        <begin position="65"/>
        <end position="92"/>
    </location>
</feature>
<protein>
    <recommendedName>
        <fullName evidence="3 4">Protein GrpE</fullName>
    </recommendedName>
    <alternativeName>
        <fullName evidence="3">HSP-70 cofactor</fullName>
    </alternativeName>
</protein>
<dbReference type="PRINTS" id="PR00773">
    <property type="entry name" value="GRPEPROTEIN"/>
</dbReference>
<reference evidence="8" key="1">
    <citation type="journal article" date="2021" name="Nat. Microbiol.">
        <title>Cocultivation of an ultrasmall environmental parasitic bacterium with lytic ability against bacteria associated with wastewater foams.</title>
        <authorList>
            <person name="Batinovic S."/>
            <person name="Rose J.J.A."/>
            <person name="Ratcliffe J."/>
            <person name="Seviour R.J."/>
            <person name="Petrovski S."/>
        </authorList>
    </citation>
    <scope>NUCLEOTIDE SEQUENCE</scope>
    <source>
        <strain evidence="8">CON9</strain>
    </source>
</reference>
<dbReference type="InterPro" id="IPR013805">
    <property type="entry name" value="GrpE_CC"/>
</dbReference>
<evidence type="ECO:0000256" key="7">
    <source>
        <dbReference type="SAM" id="MobiDB-lite"/>
    </source>
</evidence>
<feature type="compositionally biased region" description="Low complexity" evidence="7">
    <location>
        <begin position="54"/>
        <end position="65"/>
    </location>
</feature>
<keyword evidence="6" id="KW-0175">Coiled coil</keyword>
<dbReference type="Pfam" id="PF01025">
    <property type="entry name" value="GrpE"/>
    <property type="match status" value="1"/>
</dbReference>
<comment type="subcellular location">
    <subcellularLocation>
        <location evidence="3">Cytoplasm</location>
    </subcellularLocation>
</comment>
<dbReference type="NCBIfam" id="NF010761">
    <property type="entry name" value="PRK14164.1"/>
    <property type="match status" value="1"/>
</dbReference>
<name>A0ABX6IPK8_9ACTN</name>
<dbReference type="EMBL" id="CP045809">
    <property type="protein sequence ID" value="QHN37697.1"/>
    <property type="molecule type" value="Genomic_DNA"/>
</dbReference>
<keyword evidence="3" id="KW-0963">Cytoplasm</keyword>
<evidence type="ECO:0000256" key="5">
    <source>
        <dbReference type="RuleBase" id="RU004478"/>
    </source>
</evidence>
<dbReference type="PROSITE" id="PS01071">
    <property type="entry name" value="GRPE"/>
    <property type="match status" value="1"/>
</dbReference>
<evidence type="ECO:0000256" key="4">
    <source>
        <dbReference type="RuleBase" id="RU000639"/>
    </source>
</evidence>
<dbReference type="PANTHER" id="PTHR21237">
    <property type="entry name" value="GRPE PROTEIN"/>
    <property type="match status" value="1"/>
</dbReference>
<comment type="similarity">
    <text evidence="1 3 5">Belongs to the GrpE family.</text>
</comment>
<dbReference type="SUPFAM" id="SSF58014">
    <property type="entry name" value="Coiled-coil domain of nucleotide exchange factor GrpE"/>
    <property type="match status" value="1"/>
</dbReference>
<keyword evidence="2 3" id="KW-0143">Chaperone</keyword>
<evidence type="ECO:0000256" key="2">
    <source>
        <dbReference type="ARBA" id="ARBA00023186"/>
    </source>
</evidence>
<evidence type="ECO:0000256" key="1">
    <source>
        <dbReference type="ARBA" id="ARBA00009054"/>
    </source>
</evidence>
<gene>
    <name evidence="3 8" type="primary">grpE</name>
    <name evidence="8" type="ORF">GII31_19375</name>
</gene>
<dbReference type="CDD" id="cd00446">
    <property type="entry name" value="GrpE"/>
    <property type="match status" value="1"/>
</dbReference>
<evidence type="ECO:0000256" key="6">
    <source>
        <dbReference type="SAM" id="Coils"/>
    </source>
</evidence>
<dbReference type="Gene3D" id="2.30.22.10">
    <property type="entry name" value="Head domain of nucleotide exchange factor GrpE"/>
    <property type="match status" value="1"/>
</dbReference>
<proteinExistence type="inferred from homology"/>
<accession>A0ABX6IPK8</accession>
<dbReference type="Proteomes" id="UP001059836">
    <property type="component" value="Chromosome"/>
</dbReference>
<feature type="region of interest" description="Disordered" evidence="7">
    <location>
        <begin position="1"/>
        <end position="65"/>
    </location>
</feature>
<keyword evidence="3 4" id="KW-0346">Stress response</keyword>
<organism evidence="8 9">
    <name type="scientific">Gordonia pseudamarae</name>
    <dbReference type="NCBI Taxonomy" id="2831662"/>
    <lineage>
        <taxon>Bacteria</taxon>
        <taxon>Bacillati</taxon>
        <taxon>Actinomycetota</taxon>
        <taxon>Actinomycetes</taxon>
        <taxon>Mycobacteriales</taxon>
        <taxon>Gordoniaceae</taxon>
        <taxon>Gordonia</taxon>
    </lineage>
</organism>
<dbReference type="InterPro" id="IPR009012">
    <property type="entry name" value="GrpE_head"/>
</dbReference>
<dbReference type="PANTHER" id="PTHR21237:SF23">
    <property type="entry name" value="GRPE PROTEIN HOMOLOG, MITOCHONDRIAL"/>
    <property type="match status" value="1"/>
</dbReference>
<keyword evidence="9" id="KW-1185">Reference proteome</keyword>